<feature type="compositionally biased region" description="Pro residues" evidence="1">
    <location>
        <begin position="49"/>
        <end position="58"/>
    </location>
</feature>
<gene>
    <name evidence="2" type="ORF">STAS_26564</name>
</gene>
<sequence length="136" mass="15164">MDLVFILSQKNIQESEFPMPRELTSHVGARPRDISAVEDRKTFVKPSPREMPPPPPKSLSPTSRPPKFNLAPKVHGDQNGTHASKSEVVPDTLTKLMEYGDDDDDDDDDDKIEKTAKVPSQNHSSSSVMPKPFWAV</sequence>
<dbReference type="EMBL" id="BKCP01008515">
    <property type="protein sequence ID" value="GER49330.1"/>
    <property type="molecule type" value="Genomic_DNA"/>
</dbReference>
<dbReference type="Proteomes" id="UP000325081">
    <property type="component" value="Unassembled WGS sequence"/>
</dbReference>
<keyword evidence="3" id="KW-1185">Reference proteome</keyword>
<evidence type="ECO:0000313" key="3">
    <source>
        <dbReference type="Proteomes" id="UP000325081"/>
    </source>
</evidence>
<name>A0A5A7QVU0_STRAF</name>
<organism evidence="2 3">
    <name type="scientific">Striga asiatica</name>
    <name type="common">Asiatic witchweed</name>
    <name type="synonym">Buchnera asiatica</name>
    <dbReference type="NCBI Taxonomy" id="4170"/>
    <lineage>
        <taxon>Eukaryota</taxon>
        <taxon>Viridiplantae</taxon>
        <taxon>Streptophyta</taxon>
        <taxon>Embryophyta</taxon>
        <taxon>Tracheophyta</taxon>
        <taxon>Spermatophyta</taxon>
        <taxon>Magnoliopsida</taxon>
        <taxon>eudicotyledons</taxon>
        <taxon>Gunneridae</taxon>
        <taxon>Pentapetalae</taxon>
        <taxon>asterids</taxon>
        <taxon>lamiids</taxon>
        <taxon>Lamiales</taxon>
        <taxon>Orobanchaceae</taxon>
        <taxon>Buchnereae</taxon>
        <taxon>Striga</taxon>
    </lineage>
</organism>
<evidence type="ECO:0000256" key="1">
    <source>
        <dbReference type="SAM" id="MobiDB-lite"/>
    </source>
</evidence>
<proteinExistence type="predicted"/>
<feature type="compositionally biased region" description="Acidic residues" evidence="1">
    <location>
        <begin position="99"/>
        <end position="110"/>
    </location>
</feature>
<comment type="caution">
    <text evidence="2">The sequence shown here is derived from an EMBL/GenBank/DDBJ whole genome shotgun (WGS) entry which is preliminary data.</text>
</comment>
<dbReference type="OrthoDB" id="397265at2759"/>
<reference evidence="3" key="1">
    <citation type="journal article" date="2019" name="Curr. Biol.">
        <title>Genome Sequence of Striga asiatica Provides Insight into the Evolution of Plant Parasitism.</title>
        <authorList>
            <person name="Yoshida S."/>
            <person name="Kim S."/>
            <person name="Wafula E.K."/>
            <person name="Tanskanen J."/>
            <person name="Kim Y.M."/>
            <person name="Honaas L."/>
            <person name="Yang Z."/>
            <person name="Spallek T."/>
            <person name="Conn C.E."/>
            <person name="Ichihashi Y."/>
            <person name="Cheong K."/>
            <person name="Cui S."/>
            <person name="Der J.P."/>
            <person name="Gundlach H."/>
            <person name="Jiao Y."/>
            <person name="Hori C."/>
            <person name="Ishida J.K."/>
            <person name="Kasahara H."/>
            <person name="Kiba T."/>
            <person name="Kim M.S."/>
            <person name="Koo N."/>
            <person name="Laohavisit A."/>
            <person name="Lee Y.H."/>
            <person name="Lumba S."/>
            <person name="McCourt P."/>
            <person name="Mortimer J.C."/>
            <person name="Mutuku J.M."/>
            <person name="Nomura T."/>
            <person name="Sasaki-Sekimoto Y."/>
            <person name="Seto Y."/>
            <person name="Wang Y."/>
            <person name="Wakatake T."/>
            <person name="Sakakibara H."/>
            <person name="Demura T."/>
            <person name="Yamaguchi S."/>
            <person name="Yoneyama K."/>
            <person name="Manabe R.I."/>
            <person name="Nelson D.C."/>
            <person name="Schulman A.H."/>
            <person name="Timko M.P."/>
            <person name="dePamphilis C.W."/>
            <person name="Choi D."/>
            <person name="Shirasu K."/>
        </authorList>
    </citation>
    <scope>NUCLEOTIDE SEQUENCE [LARGE SCALE GENOMIC DNA]</scope>
    <source>
        <strain evidence="3">cv. UVA1</strain>
    </source>
</reference>
<feature type="compositionally biased region" description="Polar residues" evidence="1">
    <location>
        <begin position="118"/>
        <end position="128"/>
    </location>
</feature>
<feature type="region of interest" description="Disordered" evidence="1">
    <location>
        <begin position="17"/>
        <end position="136"/>
    </location>
</feature>
<dbReference type="AlphaFoldDB" id="A0A5A7QVU0"/>
<accession>A0A5A7QVU0</accession>
<protein>
    <submittedName>
        <fullName evidence="2">Uncharacterized protein</fullName>
    </submittedName>
</protein>
<evidence type="ECO:0000313" key="2">
    <source>
        <dbReference type="EMBL" id="GER49330.1"/>
    </source>
</evidence>
<feature type="compositionally biased region" description="Basic and acidic residues" evidence="1">
    <location>
        <begin position="30"/>
        <end position="42"/>
    </location>
</feature>